<evidence type="ECO:0000256" key="6">
    <source>
        <dbReference type="ARBA" id="ARBA00023001"/>
    </source>
</evidence>
<feature type="chain" id="PRO_5022788794" description="lytic cellulose monooxygenase (C4-dehydrogenating)" evidence="17">
    <location>
        <begin position="23"/>
        <end position="386"/>
    </location>
</feature>
<accession>A0A5B0PLM4</accession>
<evidence type="ECO:0000256" key="5">
    <source>
        <dbReference type="ARBA" id="ARBA00022729"/>
    </source>
</evidence>
<name>A0A5B0PLM4_PUCGR</name>
<keyword evidence="4" id="KW-0479">Metal-binding</keyword>
<dbReference type="InterPro" id="IPR005103">
    <property type="entry name" value="AA9_LPMO"/>
</dbReference>
<feature type="compositionally biased region" description="Low complexity" evidence="16">
    <location>
        <begin position="293"/>
        <end position="304"/>
    </location>
</feature>
<dbReference type="GO" id="GO:0005576">
    <property type="term" value="C:extracellular region"/>
    <property type="evidence" value="ECO:0007669"/>
    <property type="project" value="UniProtKB-SubCell"/>
</dbReference>
<protein>
    <recommendedName>
        <fullName evidence="15">lytic cellulose monooxygenase (C4-dehydrogenating)</fullName>
        <ecNumber evidence="15">1.14.99.56</ecNumber>
    </recommendedName>
</protein>
<evidence type="ECO:0000313" key="20">
    <source>
        <dbReference type="EMBL" id="KAA1101458.1"/>
    </source>
</evidence>
<feature type="region of interest" description="Disordered" evidence="16">
    <location>
        <begin position="264"/>
        <end position="305"/>
    </location>
</feature>
<reference evidence="20 21" key="1">
    <citation type="submission" date="2019-05" db="EMBL/GenBank/DDBJ databases">
        <title>Emergence of the Ug99 lineage of the wheat stem rust pathogen through somatic hybridization.</title>
        <authorList>
            <person name="Li F."/>
            <person name="Upadhyaya N.M."/>
            <person name="Sperschneider J."/>
            <person name="Matny O."/>
            <person name="Nguyen-Phuc H."/>
            <person name="Mago R."/>
            <person name="Raley C."/>
            <person name="Miller M.E."/>
            <person name="Silverstein K.A.T."/>
            <person name="Henningsen E."/>
            <person name="Hirsch C.D."/>
            <person name="Visser B."/>
            <person name="Pretorius Z.A."/>
            <person name="Steffenson B.J."/>
            <person name="Schwessinger B."/>
            <person name="Dodds P.N."/>
            <person name="Figueroa M."/>
        </authorList>
    </citation>
    <scope>NUCLEOTIDE SEQUENCE [LARGE SCALE GENOMIC DNA]</scope>
    <source>
        <strain evidence="20">21-0</strain>
    </source>
</reference>
<comment type="caution">
    <text evidence="20">The sequence shown here is derived from an EMBL/GenBank/DDBJ whole genome shotgun (WGS) entry which is preliminary data.</text>
</comment>
<evidence type="ECO:0000256" key="15">
    <source>
        <dbReference type="ARBA" id="ARBA00047174"/>
    </source>
</evidence>
<keyword evidence="7" id="KW-0560">Oxidoreductase</keyword>
<keyword evidence="21" id="KW-1185">Reference proteome</keyword>
<keyword evidence="6" id="KW-0136">Cellulose degradation</keyword>
<dbReference type="GO" id="GO:0046872">
    <property type="term" value="F:metal ion binding"/>
    <property type="evidence" value="ECO:0007669"/>
    <property type="project" value="UniProtKB-KW"/>
</dbReference>
<evidence type="ECO:0000256" key="9">
    <source>
        <dbReference type="ARBA" id="ARBA00023033"/>
    </source>
</evidence>
<dbReference type="EMBL" id="VSWC01000053">
    <property type="protein sequence ID" value="KAA1101458.1"/>
    <property type="molecule type" value="Genomic_DNA"/>
</dbReference>
<evidence type="ECO:0000256" key="2">
    <source>
        <dbReference type="ARBA" id="ARBA00004613"/>
    </source>
</evidence>
<dbReference type="PANTHER" id="PTHR33353">
    <property type="entry name" value="PUTATIVE (AFU_ORTHOLOGUE AFUA_1G12560)-RELATED"/>
    <property type="match status" value="1"/>
</dbReference>
<comment type="cofactor">
    <cofactor evidence="1">
        <name>Cu(2+)</name>
        <dbReference type="ChEBI" id="CHEBI:29036"/>
    </cofactor>
</comment>
<keyword evidence="12" id="KW-0624">Polysaccharide degradation</keyword>
<organism evidence="20 21">
    <name type="scientific">Puccinia graminis f. sp. tritici</name>
    <dbReference type="NCBI Taxonomy" id="56615"/>
    <lineage>
        <taxon>Eukaryota</taxon>
        <taxon>Fungi</taxon>
        <taxon>Dikarya</taxon>
        <taxon>Basidiomycota</taxon>
        <taxon>Pucciniomycotina</taxon>
        <taxon>Pucciniomycetes</taxon>
        <taxon>Pucciniales</taxon>
        <taxon>Pucciniaceae</taxon>
        <taxon>Puccinia</taxon>
    </lineage>
</organism>
<keyword evidence="10" id="KW-1015">Disulfide bond</keyword>
<evidence type="ECO:0000256" key="17">
    <source>
        <dbReference type="SAM" id="SignalP"/>
    </source>
</evidence>
<evidence type="ECO:0000256" key="16">
    <source>
        <dbReference type="SAM" id="MobiDB-lite"/>
    </source>
</evidence>
<feature type="compositionally biased region" description="Polar residues" evidence="16">
    <location>
        <begin position="268"/>
        <end position="279"/>
    </location>
</feature>
<feature type="domain" description="Auxiliary Activity family 9 catalytic" evidence="18">
    <location>
        <begin position="92"/>
        <end position="247"/>
    </location>
</feature>
<feature type="domain" description="CFEM" evidence="19">
    <location>
        <begin position="309"/>
        <end position="368"/>
    </location>
</feature>
<keyword evidence="3" id="KW-0964">Secreted</keyword>
<dbReference type="Pfam" id="PF03443">
    <property type="entry name" value="AA9"/>
    <property type="match status" value="1"/>
</dbReference>
<dbReference type="Proteomes" id="UP000324748">
    <property type="component" value="Unassembled WGS sequence"/>
</dbReference>
<keyword evidence="9" id="KW-0503">Monooxygenase</keyword>
<dbReference type="InterPro" id="IPR008427">
    <property type="entry name" value="Extracellular_membr_CFEM_dom"/>
</dbReference>
<evidence type="ECO:0000256" key="1">
    <source>
        <dbReference type="ARBA" id="ARBA00001973"/>
    </source>
</evidence>
<feature type="region of interest" description="Disordered" evidence="16">
    <location>
        <begin position="226"/>
        <end position="252"/>
    </location>
</feature>
<gene>
    <name evidence="20" type="ORF">PGT21_020594</name>
</gene>
<keyword evidence="8" id="KW-0186">Copper</keyword>
<evidence type="ECO:0000256" key="12">
    <source>
        <dbReference type="ARBA" id="ARBA00023326"/>
    </source>
</evidence>
<evidence type="ECO:0000256" key="11">
    <source>
        <dbReference type="ARBA" id="ARBA00023277"/>
    </source>
</evidence>
<evidence type="ECO:0000256" key="7">
    <source>
        <dbReference type="ARBA" id="ARBA00023002"/>
    </source>
</evidence>
<evidence type="ECO:0000256" key="8">
    <source>
        <dbReference type="ARBA" id="ARBA00023008"/>
    </source>
</evidence>
<dbReference type="Gene3D" id="2.70.50.70">
    <property type="match status" value="1"/>
</dbReference>
<dbReference type="GO" id="GO:0004497">
    <property type="term" value="F:monooxygenase activity"/>
    <property type="evidence" value="ECO:0007669"/>
    <property type="project" value="UniProtKB-KW"/>
</dbReference>
<dbReference type="Pfam" id="PF05730">
    <property type="entry name" value="CFEM"/>
    <property type="match status" value="1"/>
</dbReference>
<comment type="subcellular location">
    <subcellularLocation>
        <location evidence="2">Secreted</location>
    </subcellularLocation>
</comment>
<dbReference type="InterPro" id="IPR049892">
    <property type="entry name" value="AA9"/>
</dbReference>
<evidence type="ECO:0000259" key="19">
    <source>
        <dbReference type="Pfam" id="PF05730"/>
    </source>
</evidence>
<feature type="signal peptide" evidence="17">
    <location>
        <begin position="1"/>
        <end position="22"/>
    </location>
</feature>
<evidence type="ECO:0000256" key="14">
    <source>
        <dbReference type="ARBA" id="ARBA00045077"/>
    </source>
</evidence>
<dbReference type="GO" id="GO:0030245">
    <property type="term" value="P:cellulose catabolic process"/>
    <property type="evidence" value="ECO:0007669"/>
    <property type="project" value="UniProtKB-KW"/>
</dbReference>
<evidence type="ECO:0000256" key="3">
    <source>
        <dbReference type="ARBA" id="ARBA00022525"/>
    </source>
</evidence>
<evidence type="ECO:0000256" key="4">
    <source>
        <dbReference type="ARBA" id="ARBA00022723"/>
    </source>
</evidence>
<evidence type="ECO:0000313" key="21">
    <source>
        <dbReference type="Proteomes" id="UP000324748"/>
    </source>
</evidence>
<sequence>MCGPKLILFPVLYFVLVPAVAGHGYVKSWASEDLKFQKAQKQSLSDTAFRNAPTNIGWIGSQFINTPAFVCGASETPHDKVAPPSGTLFSAADQSAKKTLAVNAGSKVSLIIGGNQGEGFPHPTGHMLAYLGFCGKSPTACQDFDASKADYHRIQAEIDGISNKLRKQFNSEQDGHRWDVPIPKDISDGSYILRIEMIAFGQSSPVEGHQDQYYVFCGQIAVKGGTGSSPIPDDDQPTIRLPGAFKSGNISPKSLPTPLKLAAGLSAKDSQSKVQTKSLNPDGDSNEKKSSDSSDPPESSDSKPIVTSVCGDRCYKKKITELKDLAPSCSADQFTCICKSQSFVKAYQSCCNDHCQGVRETRSAVNEIYVKCESAQSPSDSDDNSK</sequence>
<dbReference type="OrthoDB" id="4849160at2759"/>
<evidence type="ECO:0000256" key="10">
    <source>
        <dbReference type="ARBA" id="ARBA00023157"/>
    </source>
</evidence>
<proteinExistence type="inferred from homology"/>
<evidence type="ECO:0000256" key="13">
    <source>
        <dbReference type="ARBA" id="ARBA00044502"/>
    </source>
</evidence>
<dbReference type="EC" id="1.14.99.56" evidence="15"/>
<dbReference type="AlphaFoldDB" id="A0A5B0PLM4"/>
<evidence type="ECO:0000259" key="18">
    <source>
        <dbReference type="Pfam" id="PF03443"/>
    </source>
</evidence>
<comment type="catalytic activity">
    <reaction evidence="14">
        <text>[(1-&gt;4)-beta-D-glucosyl]n+m + reduced acceptor + O2 = 4-dehydro-beta-D-glucosyl-[(1-&gt;4)-beta-D-glucosyl]n-1 + [(1-&gt;4)-beta-D-glucosyl]m + acceptor + H2O.</text>
        <dbReference type="EC" id="1.14.99.56"/>
    </reaction>
</comment>
<keyword evidence="5 17" id="KW-0732">Signal</keyword>
<dbReference type="PANTHER" id="PTHR33353:SF10">
    <property type="entry name" value="ENDO-BETA-1,4-GLUCANASE D"/>
    <property type="match status" value="1"/>
</dbReference>
<keyword evidence="11" id="KW-0119">Carbohydrate metabolism</keyword>
<comment type="similarity">
    <text evidence="13">Belongs to the polysaccharide monooxygenase AA9 family.</text>
</comment>